<feature type="compositionally biased region" description="Basic residues" evidence="1">
    <location>
        <begin position="248"/>
        <end position="262"/>
    </location>
</feature>
<dbReference type="EMBL" id="CAMGYJ010000002">
    <property type="protein sequence ID" value="CAI0381188.1"/>
    <property type="molecule type" value="Genomic_DNA"/>
</dbReference>
<feature type="compositionally biased region" description="Polar residues" evidence="1">
    <location>
        <begin position="41"/>
        <end position="53"/>
    </location>
</feature>
<evidence type="ECO:0000313" key="2">
    <source>
        <dbReference type="EMBL" id="CAI0381188.1"/>
    </source>
</evidence>
<gene>
    <name evidence="2" type="ORF">LITE_LOCUS3029</name>
</gene>
<feature type="region of interest" description="Disordered" evidence="1">
    <location>
        <begin position="87"/>
        <end position="146"/>
    </location>
</feature>
<keyword evidence="3" id="KW-1185">Reference proteome</keyword>
<evidence type="ECO:0000256" key="1">
    <source>
        <dbReference type="SAM" id="MobiDB-lite"/>
    </source>
</evidence>
<accession>A0AAV0H9I7</accession>
<organism evidence="2 3">
    <name type="scientific">Linum tenue</name>
    <dbReference type="NCBI Taxonomy" id="586396"/>
    <lineage>
        <taxon>Eukaryota</taxon>
        <taxon>Viridiplantae</taxon>
        <taxon>Streptophyta</taxon>
        <taxon>Embryophyta</taxon>
        <taxon>Tracheophyta</taxon>
        <taxon>Spermatophyta</taxon>
        <taxon>Magnoliopsida</taxon>
        <taxon>eudicotyledons</taxon>
        <taxon>Gunneridae</taxon>
        <taxon>Pentapetalae</taxon>
        <taxon>rosids</taxon>
        <taxon>fabids</taxon>
        <taxon>Malpighiales</taxon>
        <taxon>Linaceae</taxon>
        <taxon>Linum</taxon>
    </lineage>
</organism>
<comment type="caution">
    <text evidence="2">The sequence shown here is derived from an EMBL/GenBank/DDBJ whole genome shotgun (WGS) entry which is preliminary data.</text>
</comment>
<feature type="compositionally biased region" description="Low complexity" evidence="1">
    <location>
        <begin position="182"/>
        <end position="197"/>
    </location>
</feature>
<feature type="region of interest" description="Disordered" evidence="1">
    <location>
        <begin position="36"/>
        <end position="73"/>
    </location>
</feature>
<dbReference type="PANTHER" id="PTHR34280:SF2">
    <property type="entry name" value="OS01G0920100 PROTEIN"/>
    <property type="match status" value="1"/>
</dbReference>
<dbReference type="Proteomes" id="UP001154282">
    <property type="component" value="Unassembled WGS sequence"/>
</dbReference>
<protein>
    <submittedName>
        <fullName evidence="2">Uncharacterized protein</fullName>
    </submittedName>
</protein>
<feature type="region of interest" description="Disordered" evidence="1">
    <location>
        <begin position="163"/>
        <end position="262"/>
    </location>
</feature>
<dbReference type="AlphaFoldDB" id="A0AAV0H9I7"/>
<sequence length="262" mass="28638">MAKEMESDLLTDGKATTETTTDALATALIKCPTVGVDSRQMKSTTPSPIQRQGSAKEYFSGGGERDDGYFDAHPWFDSDNEEFRSVNGDFGSSRSFTPIMDRIDSEEADDPDTLSTPRVLNRSSTTSSNTGYLNVRPSRSSSSSAKKQLIEFFSDSFSRDLRTEMEEESISKQPSGGFQKYSSGTSSSTSTDRSVSSPRESMSKPIYNDPRTTTRTTSKKSAVKTSCILLVRSLSCGGGGGNVAEGGKKKKKKRSRRHDFKQ</sequence>
<proteinExistence type="predicted"/>
<feature type="compositionally biased region" description="Polar residues" evidence="1">
    <location>
        <begin position="113"/>
        <end position="132"/>
    </location>
</feature>
<dbReference type="InterPro" id="IPR038947">
    <property type="entry name" value="At3g27210-like"/>
</dbReference>
<dbReference type="PANTHER" id="PTHR34280">
    <property type="entry name" value="OS01G0920100 PROTEIN"/>
    <property type="match status" value="1"/>
</dbReference>
<feature type="compositionally biased region" description="Basic and acidic residues" evidence="1">
    <location>
        <begin position="63"/>
        <end position="73"/>
    </location>
</feature>
<name>A0AAV0H9I7_9ROSI</name>
<evidence type="ECO:0000313" key="3">
    <source>
        <dbReference type="Proteomes" id="UP001154282"/>
    </source>
</evidence>
<reference evidence="2" key="1">
    <citation type="submission" date="2022-08" db="EMBL/GenBank/DDBJ databases">
        <authorList>
            <person name="Gutierrez-Valencia J."/>
        </authorList>
    </citation>
    <scope>NUCLEOTIDE SEQUENCE</scope>
</reference>